<keyword evidence="2" id="KW-1185">Reference proteome</keyword>
<proteinExistence type="predicted"/>
<dbReference type="EMBL" id="CP036401">
    <property type="protein sequence ID" value="QBI04766.1"/>
    <property type="molecule type" value="Genomic_DNA"/>
</dbReference>
<organism evidence="1 2">
    <name type="scientific">Pseudoduganella albidiflava</name>
    <dbReference type="NCBI Taxonomy" id="321983"/>
    <lineage>
        <taxon>Bacteria</taxon>
        <taxon>Pseudomonadati</taxon>
        <taxon>Pseudomonadota</taxon>
        <taxon>Betaproteobacteria</taxon>
        <taxon>Burkholderiales</taxon>
        <taxon>Oxalobacteraceae</taxon>
        <taxon>Telluria group</taxon>
        <taxon>Pseudoduganella</taxon>
    </lineage>
</organism>
<gene>
    <name evidence="1" type="ORF">EYF70_01365</name>
</gene>
<reference evidence="1 2" key="1">
    <citation type="submission" date="2019-02" db="EMBL/GenBank/DDBJ databases">
        <title>Draft Genome Sequences of Six Type Strains of the Genus Massilia.</title>
        <authorList>
            <person name="Miess H."/>
            <person name="Frediansyhah A."/>
            <person name="Gross H."/>
        </authorList>
    </citation>
    <scope>NUCLEOTIDE SEQUENCE [LARGE SCALE GENOMIC DNA]</scope>
    <source>
        <strain evidence="1 2">DSM 17472</strain>
    </source>
</reference>
<sequence length="265" mass="28730">MPHLFPRFAPDIRNLDLPLIDGHARIPPAFLLDRDGPFEVNYIPFESVNLAARVVLVGLTPGFVQWRNAVAEAQVQLRGGASADEALSAAKRAGAFSGPIRPNLVALLDRIGLHRWLGLPGCATLFGQHAHLLHLASLLRHPVSRGGKNYSGTPAPIAHRFLRRQITEYFAQEAALFPDAVFIPLGPAVANGLHWLAKEGVLQPAQILDGLPHPSGANAERIAYFLGRKERSTLSTRTDPVRLDSAREALAQKLERLCGGTGLVT</sequence>
<name>A0ABX5S3F8_9BURK</name>
<protein>
    <recommendedName>
        <fullName evidence="3">Uracil-DNA glycosylase-like domain-containing protein</fullName>
    </recommendedName>
</protein>
<evidence type="ECO:0000313" key="2">
    <source>
        <dbReference type="Proteomes" id="UP000292307"/>
    </source>
</evidence>
<evidence type="ECO:0008006" key="3">
    <source>
        <dbReference type="Google" id="ProtNLM"/>
    </source>
</evidence>
<accession>A0ABX5S3F8</accession>
<evidence type="ECO:0000313" key="1">
    <source>
        <dbReference type="EMBL" id="QBI04766.1"/>
    </source>
</evidence>
<dbReference type="Proteomes" id="UP000292307">
    <property type="component" value="Chromosome"/>
</dbReference>